<evidence type="ECO:0000256" key="2">
    <source>
        <dbReference type="SAM" id="MobiDB-lite"/>
    </source>
</evidence>
<evidence type="ECO:0000256" key="1">
    <source>
        <dbReference type="RuleBase" id="RU363098"/>
    </source>
</evidence>
<feature type="domain" description="RDRP core" evidence="3">
    <location>
        <begin position="449"/>
        <end position="1038"/>
    </location>
</feature>
<evidence type="ECO:0000313" key="4">
    <source>
        <dbReference type="EMBL" id="KAH8102595.1"/>
    </source>
</evidence>
<dbReference type="InterPro" id="IPR057596">
    <property type="entry name" value="RDRP_core"/>
</dbReference>
<keyword evidence="1" id="KW-0694">RNA-binding</keyword>
<comment type="catalytic activity">
    <reaction evidence="1">
        <text>RNA(n) + a ribonucleoside 5'-triphosphate = RNA(n+1) + diphosphate</text>
        <dbReference type="Rhea" id="RHEA:21248"/>
        <dbReference type="Rhea" id="RHEA-COMP:14527"/>
        <dbReference type="Rhea" id="RHEA-COMP:17342"/>
        <dbReference type="ChEBI" id="CHEBI:33019"/>
        <dbReference type="ChEBI" id="CHEBI:61557"/>
        <dbReference type="ChEBI" id="CHEBI:140395"/>
        <dbReference type="EC" id="2.7.7.48"/>
    </reaction>
</comment>
<proteinExistence type="inferred from homology"/>
<dbReference type="PANTHER" id="PTHR23079">
    <property type="entry name" value="RNA-DEPENDENT RNA POLYMERASE"/>
    <property type="match status" value="1"/>
</dbReference>
<dbReference type="Proteomes" id="UP000813824">
    <property type="component" value="Unassembled WGS sequence"/>
</dbReference>
<protein>
    <recommendedName>
        <fullName evidence="1">RNA-dependent RNA polymerase</fullName>
        <ecNumber evidence="1">2.7.7.48</ecNumber>
    </recommendedName>
</protein>
<evidence type="ECO:0000313" key="5">
    <source>
        <dbReference type="Proteomes" id="UP000813824"/>
    </source>
</evidence>
<accession>A0A8K0UU40</accession>
<keyword evidence="5" id="KW-1185">Reference proteome</keyword>
<organism evidence="4 5">
    <name type="scientific">Cristinia sonorae</name>
    <dbReference type="NCBI Taxonomy" id="1940300"/>
    <lineage>
        <taxon>Eukaryota</taxon>
        <taxon>Fungi</taxon>
        <taxon>Dikarya</taxon>
        <taxon>Basidiomycota</taxon>
        <taxon>Agaricomycotina</taxon>
        <taxon>Agaricomycetes</taxon>
        <taxon>Agaricomycetidae</taxon>
        <taxon>Agaricales</taxon>
        <taxon>Pleurotineae</taxon>
        <taxon>Stephanosporaceae</taxon>
        <taxon>Cristinia</taxon>
    </lineage>
</organism>
<dbReference type="AlphaFoldDB" id="A0A8K0UU40"/>
<comment type="similarity">
    <text evidence="1">Belongs to the RdRP family.</text>
</comment>
<reference evidence="4" key="1">
    <citation type="journal article" date="2021" name="New Phytol.">
        <title>Evolutionary innovations through gain and loss of genes in the ectomycorrhizal Boletales.</title>
        <authorList>
            <person name="Wu G."/>
            <person name="Miyauchi S."/>
            <person name="Morin E."/>
            <person name="Kuo A."/>
            <person name="Drula E."/>
            <person name="Varga T."/>
            <person name="Kohler A."/>
            <person name="Feng B."/>
            <person name="Cao Y."/>
            <person name="Lipzen A."/>
            <person name="Daum C."/>
            <person name="Hundley H."/>
            <person name="Pangilinan J."/>
            <person name="Johnson J."/>
            <person name="Barry K."/>
            <person name="LaButti K."/>
            <person name="Ng V."/>
            <person name="Ahrendt S."/>
            <person name="Min B."/>
            <person name="Choi I.G."/>
            <person name="Park H."/>
            <person name="Plett J.M."/>
            <person name="Magnuson J."/>
            <person name="Spatafora J.W."/>
            <person name="Nagy L.G."/>
            <person name="Henrissat B."/>
            <person name="Grigoriev I.V."/>
            <person name="Yang Z.L."/>
            <person name="Xu J."/>
            <person name="Martin F.M."/>
        </authorList>
    </citation>
    <scope>NUCLEOTIDE SEQUENCE</scope>
    <source>
        <strain evidence="4">KKN 215</strain>
    </source>
</reference>
<keyword evidence="1" id="KW-0808">Transferase</keyword>
<dbReference type="PANTHER" id="PTHR23079:SF55">
    <property type="entry name" value="RNA-DIRECTED RNA POLYMERASE"/>
    <property type="match status" value="1"/>
</dbReference>
<name>A0A8K0UU40_9AGAR</name>
<keyword evidence="1" id="KW-0548">Nucleotidyltransferase</keyword>
<sequence length="1239" mass="140562">MITTSAIPTARGRAKSLAAFAMEIFMQNIAFSTTKNQLKTELAHRIHHPDYAQYSAGRPMNLEVYILPKRKGRNNGRQQGRSGKLTLPSVEAGRHFLREYSGPNPQKSVTVGTRIRFALSNVAPRSDTLEYIRRHPYIDPSAQEDLEALDQEIQSHAVTFSTLQFGWECRDYAFSIEWESECGVGGGKLSFNTERREFRVEISGDGVTHIVAVRASQIVWASAGYDDGHPIIYFTLSHPPAFESEKSGIANLFAAMFLNATQTPPLAPRNRHTSFNGSHTAVAPYTSTAMRLVCSSRRDVDNFRQLCRKVHTRLDDYLYPAVRRNLFSELLRQQYTEWVSGMKWPVAFQVEALTRNLLFDFKEILELRDDIDDMVLEKGFVYATAFLRHFATKAKSWFWDDHTEENCEAAADTPREFFARCVREFAPPTPIRGGLPGTSDLFECLHVTVTPTTMTLEGPYPERSNRIIRQYPLDHDSFMRVSFADETHLQYRFDREIDGRAFIHERFGSILSNGLEIAGRHFDFLAYSQSALKEHAVWFVKPFVDSHRNTVNAASIIRGIGSFESVAGDPRLIYCPARYGARISQAFTATDSSISIDPGEIKMLNDIKDPTGQWCFTDGVGTISRELAREIWRGLNRRRKRHNRRASPAAFQIRFMGSKGMVSVDYTLTGRVICLRPSMIKFEAPNSREIEIARAFDKPGPFNLNRPLIMILEGLGVPFETFQTLQRTAVTNAQRSMDSLARAAQLLEAYGLGMSFQLTSVMISLEKLGLGSLFWDSFWQQMMTFAIHHVLRELKHHARIPVPDAYNLVGVADIHGWLEEGEIFVHIVMTKEDSLYLEGPTMVSRSPSIHPGDVQIAHAIGRPPPGSPFAQEPLRNCIVFSIKGERPLASCLGGGDLDGDLFGCTTVASMLPPRTYEPAPYTAAGRKELDRPSTMQDVAEFVTEYIYSDSLGIIAKNWLIIADQSDLGVHDPDCLILSQLHSDAVDYPKSGNPVSLTKLPRKRFKQRPDWDAPETKDSADTTEYYKSHRHIGRLFREISLPALPEAQRVQRDQRRRLREEEQWSLEDVLNAFEDDYEDNEEDPDMVREAVQQRVLGFIPLGSHDDGLVAEVWELFNNYRSQLQTICADNTVSRNRSAMLTEEEAVVGTIVEKCSQPRWRRDQISKLREQTHALVQSVAHQLEGEIGTLPEKSLERAWVAYRMSLLMEEGYFGARSFGWFALRQVFDAIKVIENENQGFF</sequence>
<dbReference type="GO" id="GO:0003968">
    <property type="term" value="F:RNA-directed RNA polymerase activity"/>
    <property type="evidence" value="ECO:0007669"/>
    <property type="project" value="UniProtKB-KW"/>
</dbReference>
<dbReference type="OrthoDB" id="6513042at2759"/>
<feature type="compositionally biased region" description="Basic and acidic residues" evidence="2">
    <location>
        <begin position="1006"/>
        <end position="1021"/>
    </location>
</feature>
<evidence type="ECO:0000259" key="3">
    <source>
        <dbReference type="Pfam" id="PF05183"/>
    </source>
</evidence>
<dbReference type="GO" id="GO:0030422">
    <property type="term" value="P:siRNA processing"/>
    <property type="evidence" value="ECO:0007669"/>
    <property type="project" value="TreeGrafter"/>
</dbReference>
<dbReference type="GO" id="GO:0003723">
    <property type="term" value="F:RNA binding"/>
    <property type="evidence" value="ECO:0007669"/>
    <property type="project" value="UniProtKB-KW"/>
</dbReference>
<dbReference type="InterPro" id="IPR007855">
    <property type="entry name" value="RDRP"/>
</dbReference>
<dbReference type="EMBL" id="JAEVFJ010000009">
    <property type="protein sequence ID" value="KAH8102595.1"/>
    <property type="molecule type" value="Genomic_DNA"/>
</dbReference>
<gene>
    <name evidence="4" type="ORF">BXZ70DRAFT_793737</name>
</gene>
<keyword evidence="1" id="KW-0696">RNA-directed RNA polymerase</keyword>
<dbReference type="EC" id="2.7.7.48" evidence="1"/>
<dbReference type="Pfam" id="PF05183">
    <property type="entry name" value="RdRP"/>
    <property type="match status" value="1"/>
</dbReference>
<dbReference type="GO" id="GO:0031380">
    <property type="term" value="C:nuclear RNA-directed RNA polymerase complex"/>
    <property type="evidence" value="ECO:0007669"/>
    <property type="project" value="TreeGrafter"/>
</dbReference>
<feature type="region of interest" description="Disordered" evidence="2">
    <location>
        <begin position="989"/>
        <end position="1021"/>
    </location>
</feature>
<comment type="caution">
    <text evidence="4">The sequence shown here is derived from an EMBL/GenBank/DDBJ whole genome shotgun (WGS) entry which is preliminary data.</text>
</comment>